<feature type="region of interest" description="Disordered" evidence="1">
    <location>
        <begin position="1"/>
        <end position="67"/>
    </location>
</feature>
<sequence>MPPESRDRIGVTPAAFSSDSAAPQFQGRPGGRHASQLLMRPDRGCPPGYVGQARVGAPHSSVRLSNS</sequence>
<protein>
    <submittedName>
        <fullName evidence="2">Uncharacterized protein</fullName>
    </submittedName>
</protein>
<dbReference type="AlphaFoldDB" id="A0AAV7RAK4"/>
<dbReference type="EMBL" id="JANPWB010000009">
    <property type="protein sequence ID" value="KAJ1148682.1"/>
    <property type="molecule type" value="Genomic_DNA"/>
</dbReference>
<dbReference type="Proteomes" id="UP001066276">
    <property type="component" value="Chromosome 5"/>
</dbReference>
<gene>
    <name evidence="2" type="ORF">NDU88_001510</name>
</gene>
<evidence type="ECO:0000256" key="1">
    <source>
        <dbReference type="SAM" id="MobiDB-lite"/>
    </source>
</evidence>
<keyword evidence="3" id="KW-1185">Reference proteome</keyword>
<name>A0AAV7RAK4_PLEWA</name>
<comment type="caution">
    <text evidence="2">The sequence shown here is derived from an EMBL/GenBank/DDBJ whole genome shotgun (WGS) entry which is preliminary data.</text>
</comment>
<accession>A0AAV7RAK4</accession>
<proteinExistence type="predicted"/>
<evidence type="ECO:0000313" key="3">
    <source>
        <dbReference type="Proteomes" id="UP001066276"/>
    </source>
</evidence>
<reference evidence="2" key="1">
    <citation type="journal article" date="2022" name="bioRxiv">
        <title>Sequencing and chromosome-scale assembly of the giantPleurodeles waltlgenome.</title>
        <authorList>
            <person name="Brown T."/>
            <person name="Elewa A."/>
            <person name="Iarovenko S."/>
            <person name="Subramanian E."/>
            <person name="Araus A.J."/>
            <person name="Petzold A."/>
            <person name="Susuki M."/>
            <person name="Suzuki K.-i.T."/>
            <person name="Hayashi T."/>
            <person name="Toyoda A."/>
            <person name="Oliveira C."/>
            <person name="Osipova E."/>
            <person name="Leigh N.D."/>
            <person name="Simon A."/>
            <person name="Yun M.H."/>
        </authorList>
    </citation>
    <scope>NUCLEOTIDE SEQUENCE</scope>
    <source>
        <strain evidence="2">20211129_DDA</strain>
        <tissue evidence="2">Liver</tissue>
    </source>
</reference>
<organism evidence="2 3">
    <name type="scientific">Pleurodeles waltl</name>
    <name type="common">Iberian ribbed newt</name>
    <dbReference type="NCBI Taxonomy" id="8319"/>
    <lineage>
        <taxon>Eukaryota</taxon>
        <taxon>Metazoa</taxon>
        <taxon>Chordata</taxon>
        <taxon>Craniata</taxon>
        <taxon>Vertebrata</taxon>
        <taxon>Euteleostomi</taxon>
        <taxon>Amphibia</taxon>
        <taxon>Batrachia</taxon>
        <taxon>Caudata</taxon>
        <taxon>Salamandroidea</taxon>
        <taxon>Salamandridae</taxon>
        <taxon>Pleurodelinae</taxon>
        <taxon>Pleurodeles</taxon>
    </lineage>
</organism>
<evidence type="ECO:0000313" key="2">
    <source>
        <dbReference type="EMBL" id="KAJ1148682.1"/>
    </source>
</evidence>